<dbReference type="Proteomes" id="UP001291912">
    <property type="component" value="Unassembled WGS sequence"/>
</dbReference>
<accession>A0ABU5N7E1</accession>
<dbReference type="CDD" id="cd05829">
    <property type="entry name" value="Sortase_F"/>
    <property type="match status" value="1"/>
</dbReference>
<evidence type="ECO:0000256" key="3">
    <source>
        <dbReference type="SAM" id="SignalP"/>
    </source>
</evidence>
<feature type="signal peptide" evidence="3">
    <location>
        <begin position="1"/>
        <end position="28"/>
    </location>
</feature>
<reference evidence="4 5" key="1">
    <citation type="submission" date="2023-10" db="EMBL/GenBank/DDBJ databases">
        <title>Microbacterium xanthum sp. nov., isolated from seaweed.</title>
        <authorList>
            <person name="Lee S.D."/>
        </authorList>
    </citation>
    <scope>NUCLEOTIDE SEQUENCE [LARGE SCALE GENOMIC DNA]</scope>
    <source>
        <strain evidence="4 5">KCTC 19124</strain>
    </source>
</reference>
<dbReference type="InterPro" id="IPR042001">
    <property type="entry name" value="Sortase_F"/>
</dbReference>
<evidence type="ECO:0000313" key="4">
    <source>
        <dbReference type="EMBL" id="MDZ8162025.1"/>
    </source>
</evidence>
<dbReference type="PROSITE" id="PS51257">
    <property type="entry name" value="PROKAR_LIPOPROTEIN"/>
    <property type="match status" value="1"/>
</dbReference>
<dbReference type="EMBL" id="JAWJYN010000002">
    <property type="protein sequence ID" value="MDZ8162025.1"/>
    <property type="molecule type" value="Genomic_DNA"/>
</dbReference>
<evidence type="ECO:0000313" key="5">
    <source>
        <dbReference type="Proteomes" id="UP001291912"/>
    </source>
</evidence>
<proteinExistence type="predicted"/>
<gene>
    <name evidence="4" type="ORF">R2Q92_09230</name>
</gene>
<keyword evidence="1" id="KW-0378">Hydrolase</keyword>
<dbReference type="InterPro" id="IPR023365">
    <property type="entry name" value="Sortase_dom-sf"/>
</dbReference>
<evidence type="ECO:0000256" key="2">
    <source>
        <dbReference type="SAM" id="MobiDB-lite"/>
    </source>
</evidence>
<feature type="compositionally biased region" description="Low complexity" evidence="2">
    <location>
        <begin position="30"/>
        <end position="64"/>
    </location>
</feature>
<keyword evidence="5" id="KW-1185">Reference proteome</keyword>
<protein>
    <submittedName>
        <fullName evidence="4">Class F sortase</fullName>
    </submittedName>
</protein>
<dbReference type="Pfam" id="PF04203">
    <property type="entry name" value="Sortase"/>
    <property type="match status" value="1"/>
</dbReference>
<organism evidence="4 5">
    <name type="scientific">Microbacterium aquimaris</name>
    <dbReference type="NCBI Taxonomy" id="459816"/>
    <lineage>
        <taxon>Bacteria</taxon>
        <taxon>Bacillati</taxon>
        <taxon>Actinomycetota</taxon>
        <taxon>Actinomycetes</taxon>
        <taxon>Micrococcales</taxon>
        <taxon>Microbacteriaceae</taxon>
        <taxon>Microbacterium</taxon>
    </lineage>
</organism>
<sequence>MPRTVIATGLAPVAIALALTGCGQTAVADSPTATPTPVRTAAAPAPTASVEVPVAAATPSPPRRSVAPTLVSIPAIDAEVPVVDVGVEEGGFMELPVDPAVAGWYRWGSDPSSEQGNTVISAHVDAPGYPIGPFSRLRDLGPGEQVEVVDAEGTVHRYILQSVTYYPKAELPVNELFSRDGEGTLVLITCGGAFDSATGRYQDNVVAIAVPA</sequence>
<dbReference type="SUPFAM" id="SSF63817">
    <property type="entry name" value="Sortase"/>
    <property type="match status" value="1"/>
</dbReference>
<comment type="caution">
    <text evidence="4">The sequence shown here is derived from an EMBL/GenBank/DDBJ whole genome shotgun (WGS) entry which is preliminary data.</text>
</comment>
<feature type="region of interest" description="Disordered" evidence="2">
    <location>
        <begin position="28"/>
        <end position="64"/>
    </location>
</feature>
<dbReference type="RefSeq" id="WP_194424522.1">
    <property type="nucleotide sequence ID" value="NZ_BAAAPT010000002.1"/>
</dbReference>
<evidence type="ECO:0000256" key="1">
    <source>
        <dbReference type="ARBA" id="ARBA00022801"/>
    </source>
</evidence>
<feature type="chain" id="PRO_5045647611" evidence="3">
    <location>
        <begin position="29"/>
        <end position="212"/>
    </location>
</feature>
<dbReference type="InterPro" id="IPR005754">
    <property type="entry name" value="Sortase"/>
</dbReference>
<name>A0ABU5N7E1_9MICO</name>
<keyword evidence="3" id="KW-0732">Signal</keyword>
<dbReference type="Gene3D" id="2.40.260.10">
    <property type="entry name" value="Sortase"/>
    <property type="match status" value="1"/>
</dbReference>